<feature type="transmembrane region" description="Helical" evidence="1">
    <location>
        <begin position="135"/>
        <end position="156"/>
    </location>
</feature>
<dbReference type="EMBL" id="QGKY02000246">
    <property type="protein sequence ID" value="KAF2584609.1"/>
    <property type="molecule type" value="Genomic_DNA"/>
</dbReference>
<reference evidence="2" key="1">
    <citation type="submission" date="2019-12" db="EMBL/GenBank/DDBJ databases">
        <title>Genome sequencing and annotation of Brassica cretica.</title>
        <authorList>
            <person name="Studholme D.J."/>
            <person name="Sarris P.F."/>
        </authorList>
    </citation>
    <scope>NUCLEOTIDE SEQUENCE</scope>
    <source>
        <strain evidence="2">PFS-102/07</strain>
        <tissue evidence="2">Leaf</tissue>
    </source>
</reference>
<evidence type="ECO:0000313" key="2">
    <source>
        <dbReference type="EMBL" id="KAF2584609.1"/>
    </source>
</evidence>
<keyword evidence="1" id="KW-0812">Transmembrane</keyword>
<organism evidence="2">
    <name type="scientific">Brassica cretica</name>
    <name type="common">Mustard</name>
    <dbReference type="NCBI Taxonomy" id="69181"/>
    <lineage>
        <taxon>Eukaryota</taxon>
        <taxon>Viridiplantae</taxon>
        <taxon>Streptophyta</taxon>
        <taxon>Embryophyta</taxon>
        <taxon>Tracheophyta</taxon>
        <taxon>Spermatophyta</taxon>
        <taxon>Magnoliopsida</taxon>
        <taxon>eudicotyledons</taxon>
        <taxon>Gunneridae</taxon>
        <taxon>Pentapetalae</taxon>
        <taxon>rosids</taxon>
        <taxon>malvids</taxon>
        <taxon>Brassicales</taxon>
        <taxon>Brassicaceae</taxon>
        <taxon>Brassiceae</taxon>
        <taxon>Brassica</taxon>
    </lineage>
</organism>
<keyword evidence="1" id="KW-0472">Membrane</keyword>
<protein>
    <submittedName>
        <fullName evidence="2">Uncharacterized protein</fullName>
    </submittedName>
</protein>
<gene>
    <name evidence="2" type="ORF">F2Q70_00035282</name>
</gene>
<evidence type="ECO:0000256" key="1">
    <source>
        <dbReference type="SAM" id="Phobius"/>
    </source>
</evidence>
<sequence>MVPLILTRVLLCSFRGFLRNGESGTSLRQSFEVCYLVAGAMSICSDCFPLEPADSLLLCGLRSFGGVREGMSRHSGFGGSVCWNLVIASWSPFSGGGVSLTERYMTVSVPGVVALIVASTGFVPIVEDLQSAPHFFPLVGSGIMATGAPVVSGLVVRFSNFPSGRGC</sequence>
<accession>A0A8S9JS93</accession>
<keyword evidence="1" id="KW-1133">Transmembrane helix</keyword>
<name>A0A8S9JS93_BRACR</name>
<proteinExistence type="predicted"/>
<comment type="caution">
    <text evidence="2">The sequence shown here is derived from an EMBL/GenBank/DDBJ whole genome shotgun (WGS) entry which is preliminary data.</text>
</comment>
<feature type="transmembrane region" description="Helical" evidence="1">
    <location>
        <begin position="104"/>
        <end position="123"/>
    </location>
</feature>
<dbReference type="AlphaFoldDB" id="A0A8S9JS93"/>